<name>A0AAE4GDJ7_9BURK</name>
<dbReference type="InterPro" id="IPR016181">
    <property type="entry name" value="Acyl_CoA_acyltransferase"/>
</dbReference>
<reference evidence="1" key="1">
    <citation type="submission" date="2023-02" db="EMBL/GenBank/DDBJ databases">
        <title>Description of Herbaspirillum huttiense subsp. nephrolepsisexaltata and Herbaspirillum huttiense subsp. lycopersicon.</title>
        <authorList>
            <person name="Poudel M."/>
            <person name="Sharma A."/>
            <person name="Goss E."/>
            <person name="Tapia J.H."/>
            <person name="Harmon C.M."/>
            <person name="Jones J.B."/>
        </authorList>
    </citation>
    <scope>NUCLEOTIDE SEQUENCE</scope>
    <source>
        <strain evidence="1">NC40101</strain>
    </source>
</reference>
<organism evidence="1">
    <name type="scientific">Herbaspirillum huttiense subsp. nephrolepidis</name>
    <dbReference type="NCBI Taxonomy" id="3075126"/>
    <lineage>
        <taxon>Bacteria</taxon>
        <taxon>Pseudomonadati</taxon>
        <taxon>Pseudomonadota</taxon>
        <taxon>Betaproteobacteria</taxon>
        <taxon>Burkholderiales</taxon>
        <taxon>Oxalobacteraceae</taxon>
        <taxon>Herbaspirillum</taxon>
    </lineage>
</organism>
<comment type="caution">
    <text evidence="1">The sequence shown here is derived from an EMBL/GenBank/DDBJ whole genome shotgun (WGS) entry which is preliminary data.</text>
</comment>
<proteinExistence type="predicted"/>
<evidence type="ECO:0000313" key="1">
    <source>
        <dbReference type="EMBL" id="MDT0339679.1"/>
    </source>
</evidence>
<dbReference type="SUPFAM" id="SSF55729">
    <property type="entry name" value="Acyl-CoA N-acyltransferases (Nat)"/>
    <property type="match status" value="1"/>
</dbReference>
<dbReference type="EMBL" id="JAVRAA010000014">
    <property type="protein sequence ID" value="MDT0339679.1"/>
    <property type="molecule type" value="Genomic_DNA"/>
</dbReference>
<accession>A0AAE4GDJ7</accession>
<protein>
    <submittedName>
        <fullName evidence="1">Uncharacterized protein</fullName>
    </submittedName>
</protein>
<dbReference type="AlphaFoldDB" id="A0AAE4GDJ7"/>
<gene>
    <name evidence="1" type="ORF">RJN63_22800</name>
</gene>
<dbReference type="RefSeq" id="WP_310837316.1">
    <property type="nucleotide sequence ID" value="NZ_JAVLSM010000006.1"/>
</dbReference>
<sequence>MELVSDMHTSWSIYKMGVFNEMLSEHPQAKQDQKLFSDLVAKYSLGDWGWNWLDKAIHLNHDEYVWIFLVAEEKVQAASIIYHPKTSRFDGEKIFYIDYLATANWNRPRPNFSKQFSTLGTKLIAFSIDYAMNTLGYRPGFSLHSLPDAESFYSKLGMTAFEKDREKENLMYFEADVEASQNILGLVQ</sequence>